<dbReference type="PANTHER" id="PTHR12838">
    <property type="entry name" value="U3 SMALL NUCLEOLAR RNA-ASSOCIATED PROTEIN 11"/>
    <property type="match status" value="1"/>
</dbReference>
<dbReference type="PANTHER" id="PTHR12838:SF0">
    <property type="entry name" value="U3 SMALL NUCLEOLAR RNA-ASSOCIATED PROTEIN 11-RELATED"/>
    <property type="match status" value="1"/>
</dbReference>
<keyword evidence="4" id="KW-0698">rRNA processing</keyword>
<sequence length="276" mass="32491">MSSLRNSVQRRNHRERAQPKEREKWGILEKHKDYALRAKDFNEKKKRLRILREKAAARNPDEFSFAMMSTKSDGGRKIADRGNKALSMDVVKLLKTQDVGYIRTMLQVVRKERRRLEEEIVLEDDEVRVLREGDERKSRHTVFVGSEEEQKRFEAEEWFGTGGGEGLDRVWNRPRKGEAGEGRDMDEDMEEDTKAKRLSRREQEAKLQAEKDERILKKKRERAQEGRMAHLEAVKARERDLMIAEEELEKQRAKMNGTVGGINKSGVKFKVRERKR</sequence>
<dbReference type="OrthoDB" id="29058at2759"/>
<protein>
    <submittedName>
        <fullName evidence="7">U3 small nucleolar RNA-associated protein Utp11</fullName>
    </submittedName>
</protein>
<feature type="compositionally biased region" description="Basic residues" evidence="6">
    <location>
        <begin position="267"/>
        <end position="276"/>
    </location>
</feature>
<feature type="region of interest" description="Disordered" evidence="6">
    <location>
        <begin position="254"/>
        <end position="276"/>
    </location>
</feature>
<dbReference type="AlphaFoldDB" id="A0A8E2F8H3"/>
<reference evidence="7 8" key="1">
    <citation type="journal article" date="2016" name="Nat. Commun.">
        <title>Ectomycorrhizal ecology is imprinted in the genome of the dominant symbiotic fungus Cenococcum geophilum.</title>
        <authorList>
            <consortium name="DOE Joint Genome Institute"/>
            <person name="Peter M."/>
            <person name="Kohler A."/>
            <person name="Ohm R.A."/>
            <person name="Kuo A."/>
            <person name="Krutzmann J."/>
            <person name="Morin E."/>
            <person name="Arend M."/>
            <person name="Barry K.W."/>
            <person name="Binder M."/>
            <person name="Choi C."/>
            <person name="Clum A."/>
            <person name="Copeland A."/>
            <person name="Grisel N."/>
            <person name="Haridas S."/>
            <person name="Kipfer T."/>
            <person name="LaButti K."/>
            <person name="Lindquist E."/>
            <person name="Lipzen A."/>
            <person name="Maire R."/>
            <person name="Meier B."/>
            <person name="Mihaltcheva S."/>
            <person name="Molinier V."/>
            <person name="Murat C."/>
            <person name="Poggeler S."/>
            <person name="Quandt C.A."/>
            <person name="Sperisen C."/>
            <person name="Tritt A."/>
            <person name="Tisserant E."/>
            <person name="Crous P.W."/>
            <person name="Henrissat B."/>
            <person name="Nehls U."/>
            <person name="Egli S."/>
            <person name="Spatafora J.W."/>
            <person name="Grigoriev I.V."/>
            <person name="Martin F.M."/>
        </authorList>
    </citation>
    <scope>NUCLEOTIDE SEQUENCE [LARGE SCALE GENOMIC DNA]</scope>
    <source>
        <strain evidence="7 8">CBS 207.34</strain>
    </source>
</reference>
<proteinExistence type="inferred from homology"/>
<dbReference type="GO" id="GO:0006364">
    <property type="term" value="P:rRNA processing"/>
    <property type="evidence" value="ECO:0007669"/>
    <property type="project" value="UniProtKB-UniRule"/>
</dbReference>
<feature type="region of interest" description="Disordered" evidence="6">
    <location>
        <begin position="1"/>
        <end position="24"/>
    </location>
</feature>
<evidence type="ECO:0000256" key="1">
    <source>
        <dbReference type="ARBA" id="ARBA00004099"/>
    </source>
</evidence>
<dbReference type="Proteomes" id="UP000250140">
    <property type="component" value="Unassembled WGS sequence"/>
</dbReference>
<evidence type="ECO:0000313" key="7">
    <source>
        <dbReference type="EMBL" id="OCL12248.1"/>
    </source>
</evidence>
<dbReference type="EMBL" id="KV748900">
    <property type="protein sequence ID" value="OCL12248.1"/>
    <property type="molecule type" value="Genomic_DNA"/>
</dbReference>
<keyword evidence="8" id="KW-1185">Reference proteome</keyword>
<gene>
    <name evidence="7" type="ORF">AOQ84DRAFT_285584</name>
</gene>
<comment type="similarity">
    <text evidence="3">Belongs to the UTP11 family.</text>
</comment>
<evidence type="ECO:0000256" key="6">
    <source>
        <dbReference type="SAM" id="MobiDB-lite"/>
    </source>
</evidence>
<dbReference type="Pfam" id="PF03998">
    <property type="entry name" value="Utp11"/>
    <property type="match status" value="1"/>
</dbReference>
<name>A0A8E2F8H3_9PEZI</name>
<evidence type="ECO:0000256" key="4">
    <source>
        <dbReference type="ARBA" id="ARBA00022552"/>
    </source>
</evidence>
<evidence type="ECO:0000256" key="2">
    <source>
        <dbReference type="ARBA" id="ARBA00004604"/>
    </source>
</evidence>
<comment type="function">
    <text evidence="1">Involved in nucleolar processing of pre-18S ribosomal RNA.</text>
</comment>
<dbReference type="GO" id="GO:0032040">
    <property type="term" value="C:small-subunit processome"/>
    <property type="evidence" value="ECO:0007669"/>
    <property type="project" value="UniProtKB-UniRule"/>
</dbReference>
<feature type="region of interest" description="Disordered" evidence="6">
    <location>
        <begin position="156"/>
        <end position="211"/>
    </location>
</feature>
<dbReference type="InterPro" id="IPR007144">
    <property type="entry name" value="SSU_processome_Utp11"/>
</dbReference>
<accession>A0A8E2F8H3</accession>
<feature type="compositionally biased region" description="Basic and acidic residues" evidence="6">
    <location>
        <begin position="166"/>
        <end position="183"/>
    </location>
</feature>
<organism evidence="7 8">
    <name type="scientific">Glonium stellatum</name>
    <dbReference type="NCBI Taxonomy" id="574774"/>
    <lineage>
        <taxon>Eukaryota</taxon>
        <taxon>Fungi</taxon>
        <taxon>Dikarya</taxon>
        <taxon>Ascomycota</taxon>
        <taxon>Pezizomycotina</taxon>
        <taxon>Dothideomycetes</taxon>
        <taxon>Pleosporomycetidae</taxon>
        <taxon>Gloniales</taxon>
        <taxon>Gloniaceae</taxon>
        <taxon>Glonium</taxon>
    </lineage>
</organism>
<comment type="subcellular location">
    <subcellularLocation>
        <location evidence="2">Nucleus</location>
        <location evidence="2">Nucleolus</location>
    </subcellularLocation>
</comment>
<keyword evidence="5" id="KW-0539">Nucleus</keyword>
<evidence type="ECO:0000256" key="3">
    <source>
        <dbReference type="ARBA" id="ARBA00008105"/>
    </source>
</evidence>
<feature type="compositionally biased region" description="Basic and acidic residues" evidence="6">
    <location>
        <begin position="192"/>
        <end position="211"/>
    </location>
</feature>
<feature type="compositionally biased region" description="Basic and acidic residues" evidence="6">
    <location>
        <begin position="15"/>
        <end position="24"/>
    </location>
</feature>
<evidence type="ECO:0000256" key="5">
    <source>
        <dbReference type="ARBA" id="ARBA00023242"/>
    </source>
</evidence>
<evidence type="ECO:0000313" key="8">
    <source>
        <dbReference type="Proteomes" id="UP000250140"/>
    </source>
</evidence>